<dbReference type="InterPro" id="IPR012795">
    <property type="entry name" value="tRNA_Ile_lys_synt_N"/>
</dbReference>
<dbReference type="SUPFAM" id="SSF56037">
    <property type="entry name" value="PheT/TilS domain"/>
    <property type="match status" value="1"/>
</dbReference>
<dbReference type="STRING" id="1176587.A8C56_08445"/>
<comment type="similarity">
    <text evidence="8">Belongs to the tRNA(Ile)-lysidine synthase family.</text>
</comment>
<evidence type="ECO:0000313" key="10">
    <source>
        <dbReference type="EMBL" id="ANH81002.1"/>
    </source>
</evidence>
<keyword evidence="4 8" id="KW-0819">tRNA processing</keyword>
<feature type="binding site" evidence="8">
    <location>
        <begin position="28"/>
        <end position="33"/>
    </location>
    <ligand>
        <name>ATP</name>
        <dbReference type="ChEBI" id="CHEBI:30616"/>
    </ligand>
</feature>
<dbReference type="Gene3D" id="3.40.50.620">
    <property type="entry name" value="HUPs"/>
    <property type="match status" value="1"/>
</dbReference>
<dbReference type="KEGG" id="nia:A8C56_08445"/>
<dbReference type="CDD" id="cd01992">
    <property type="entry name" value="TilS_N"/>
    <property type="match status" value="1"/>
</dbReference>
<dbReference type="EMBL" id="CP015772">
    <property type="protein sequence ID" value="ANH81002.1"/>
    <property type="molecule type" value="Genomic_DNA"/>
</dbReference>
<dbReference type="InterPro" id="IPR012094">
    <property type="entry name" value="tRNA_Ile_lys_synt"/>
</dbReference>
<evidence type="ECO:0000256" key="6">
    <source>
        <dbReference type="ARBA" id="ARBA00022840"/>
    </source>
</evidence>
<proteinExistence type="inferred from homology"/>
<name>A0A1A9I2U7_9BACT</name>
<evidence type="ECO:0000256" key="8">
    <source>
        <dbReference type="HAMAP-Rule" id="MF_01161"/>
    </source>
</evidence>
<dbReference type="PANTHER" id="PTHR43033:SF1">
    <property type="entry name" value="TRNA(ILE)-LYSIDINE SYNTHASE-RELATED"/>
    <property type="match status" value="1"/>
</dbReference>
<feature type="domain" description="Lysidine-tRNA(Ile) synthetase C-terminal" evidence="9">
    <location>
        <begin position="366"/>
        <end position="438"/>
    </location>
</feature>
<dbReference type="AlphaFoldDB" id="A0A1A9I2U7"/>
<dbReference type="InterPro" id="IPR014729">
    <property type="entry name" value="Rossmann-like_a/b/a_fold"/>
</dbReference>
<evidence type="ECO:0000256" key="5">
    <source>
        <dbReference type="ARBA" id="ARBA00022741"/>
    </source>
</evidence>
<sequence length="443" mass="51003">MELLNRFIENIHKHYLFTKKDRLLLAVSGGVDSMALTGLCKKAGFDFGIAHCNFQLRGTASDADEAFVKAWAGKWAVPFYSIRFNTGSFAAENRLSVQEAARVLRYEWFEELRSRNGFDYILTAHHANDTIETLLMNFFRGTGMNGLTGIKEQNGVIVRPLLFAKRTELEAFLEQEGLSFVQDESNLKNDYTRNFIRNELLPQIARVYPEVEQNLIANIDRFKEATRLYQRSVEQYKKKLLLVKGAEIHLPVLLLLKSAAPSTVLFELIKEYGFSAAQVPEIMRLTESGSGHYIVSATHRVIRDRRHLILAPLQAVENARVLIEQPGRFPFKEGVLAVKQLQLEDHRIPTDPGTAWLDAAEIRFPLILRPWKTGDYFYPLGMTKKKKISRFLIDKKLSLIQKEAVWVVETDRKIIWVAGQRMDNRFKVTERTKQIIELRFLKS</sequence>
<keyword evidence="6 8" id="KW-0067">ATP-binding</keyword>
<dbReference type="Proteomes" id="UP000077667">
    <property type="component" value="Chromosome"/>
</dbReference>
<dbReference type="RefSeq" id="WP_067754470.1">
    <property type="nucleotide sequence ID" value="NZ_CP015772.1"/>
</dbReference>
<evidence type="ECO:0000256" key="7">
    <source>
        <dbReference type="ARBA" id="ARBA00048539"/>
    </source>
</evidence>
<evidence type="ECO:0000259" key="9">
    <source>
        <dbReference type="SMART" id="SM00977"/>
    </source>
</evidence>
<evidence type="ECO:0000256" key="4">
    <source>
        <dbReference type="ARBA" id="ARBA00022694"/>
    </source>
</evidence>
<dbReference type="NCBIfam" id="TIGR02433">
    <property type="entry name" value="lysidine_TilS_C"/>
    <property type="match status" value="1"/>
</dbReference>
<evidence type="ECO:0000256" key="3">
    <source>
        <dbReference type="ARBA" id="ARBA00022598"/>
    </source>
</evidence>
<evidence type="ECO:0000313" key="11">
    <source>
        <dbReference type="Proteomes" id="UP000077667"/>
    </source>
</evidence>
<dbReference type="SMART" id="SM00977">
    <property type="entry name" value="TilS_C"/>
    <property type="match status" value="1"/>
</dbReference>
<dbReference type="InterPro" id="IPR012796">
    <property type="entry name" value="Lysidine-tRNA-synth_C"/>
</dbReference>
<keyword evidence="2 8" id="KW-0963">Cytoplasm</keyword>
<dbReference type="Pfam" id="PF11734">
    <property type="entry name" value="TilS_C"/>
    <property type="match status" value="1"/>
</dbReference>
<dbReference type="PANTHER" id="PTHR43033">
    <property type="entry name" value="TRNA(ILE)-LYSIDINE SYNTHASE-RELATED"/>
    <property type="match status" value="1"/>
</dbReference>
<dbReference type="GO" id="GO:0006400">
    <property type="term" value="P:tRNA modification"/>
    <property type="evidence" value="ECO:0007669"/>
    <property type="project" value="UniProtKB-UniRule"/>
</dbReference>
<dbReference type="GO" id="GO:0005524">
    <property type="term" value="F:ATP binding"/>
    <property type="evidence" value="ECO:0007669"/>
    <property type="project" value="UniProtKB-UniRule"/>
</dbReference>
<dbReference type="OrthoDB" id="9807403at2"/>
<dbReference type="Pfam" id="PF01171">
    <property type="entry name" value="ATP_bind_3"/>
    <property type="match status" value="1"/>
</dbReference>
<organism evidence="10 11">
    <name type="scientific">Niabella ginsenosidivorans</name>
    <dbReference type="NCBI Taxonomy" id="1176587"/>
    <lineage>
        <taxon>Bacteria</taxon>
        <taxon>Pseudomonadati</taxon>
        <taxon>Bacteroidota</taxon>
        <taxon>Chitinophagia</taxon>
        <taxon>Chitinophagales</taxon>
        <taxon>Chitinophagaceae</taxon>
        <taxon>Niabella</taxon>
    </lineage>
</organism>
<keyword evidence="11" id="KW-1185">Reference proteome</keyword>
<dbReference type="GO" id="GO:0005737">
    <property type="term" value="C:cytoplasm"/>
    <property type="evidence" value="ECO:0007669"/>
    <property type="project" value="UniProtKB-SubCell"/>
</dbReference>
<dbReference type="GO" id="GO:0032267">
    <property type="term" value="F:tRNA(Ile)-lysidine synthase activity"/>
    <property type="evidence" value="ECO:0007669"/>
    <property type="project" value="UniProtKB-EC"/>
</dbReference>
<dbReference type="HAMAP" id="MF_01161">
    <property type="entry name" value="tRNA_Ile_lys_synt"/>
    <property type="match status" value="1"/>
</dbReference>
<protein>
    <recommendedName>
        <fullName evidence="8">tRNA(Ile)-lysidine synthase</fullName>
        <ecNumber evidence="8">6.3.4.19</ecNumber>
    </recommendedName>
    <alternativeName>
        <fullName evidence="8">tRNA(Ile)-2-lysyl-cytidine synthase</fullName>
    </alternativeName>
    <alternativeName>
        <fullName evidence="8">tRNA(Ile)-lysidine synthetase</fullName>
    </alternativeName>
</protein>
<dbReference type="SUPFAM" id="SSF52402">
    <property type="entry name" value="Adenine nucleotide alpha hydrolases-like"/>
    <property type="match status" value="1"/>
</dbReference>
<accession>A0A1A9I2U7</accession>
<reference evidence="10 11" key="1">
    <citation type="submission" date="2016-05" db="EMBL/GenBank/DDBJ databases">
        <title>Niabella ginsenosidivorans BS26 whole genome sequencing.</title>
        <authorList>
            <person name="Im W.T."/>
            <person name="Siddiqi M.Z."/>
        </authorList>
    </citation>
    <scope>NUCLEOTIDE SEQUENCE [LARGE SCALE GENOMIC DNA]</scope>
    <source>
        <strain evidence="10 11">BS26</strain>
    </source>
</reference>
<dbReference type="EC" id="6.3.4.19" evidence="8"/>
<comment type="domain">
    <text evidence="8">The N-terminal region contains the highly conserved SGGXDS motif, predicted to be a P-loop motif involved in ATP binding.</text>
</comment>
<comment type="catalytic activity">
    <reaction evidence="7 8">
        <text>cytidine(34) in tRNA(Ile2) + L-lysine + ATP = lysidine(34) in tRNA(Ile2) + AMP + diphosphate + H(+)</text>
        <dbReference type="Rhea" id="RHEA:43744"/>
        <dbReference type="Rhea" id="RHEA-COMP:10625"/>
        <dbReference type="Rhea" id="RHEA-COMP:10670"/>
        <dbReference type="ChEBI" id="CHEBI:15378"/>
        <dbReference type="ChEBI" id="CHEBI:30616"/>
        <dbReference type="ChEBI" id="CHEBI:32551"/>
        <dbReference type="ChEBI" id="CHEBI:33019"/>
        <dbReference type="ChEBI" id="CHEBI:82748"/>
        <dbReference type="ChEBI" id="CHEBI:83665"/>
        <dbReference type="ChEBI" id="CHEBI:456215"/>
        <dbReference type="EC" id="6.3.4.19"/>
    </reaction>
</comment>
<comment type="subcellular location">
    <subcellularLocation>
        <location evidence="1 8">Cytoplasm</location>
    </subcellularLocation>
</comment>
<keyword evidence="3 8" id="KW-0436">Ligase</keyword>
<evidence type="ECO:0000256" key="1">
    <source>
        <dbReference type="ARBA" id="ARBA00004496"/>
    </source>
</evidence>
<keyword evidence="5 8" id="KW-0547">Nucleotide-binding</keyword>
<dbReference type="NCBIfam" id="TIGR02432">
    <property type="entry name" value="lysidine_TilS_N"/>
    <property type="match status" value="1"/>
</dbReference>
<dbReference type="InterPro" id="IPR011063">
    <property type="entry name" value="TilS/TtcA_N"/>
</dbReference>
<gene>
    <name evidence="8" type="primary">tilS</name>
    <name evidence="10" type="ORF">A8C56_08445</name>
</gene>
<comment type="function">
    <text evidence="8">Ligates lysine onto the cytidine present at position 34 of the AUA codon-specific tRNA(Ile) that contains the anticodon CAU, in an ATP-dependent manner. Cytidine is converted to lysidine, thus changing the amino acid specificity of the tRNA from methionine to isoleucine.</text>
</comment>
<evidence type="ECO:0000256" key="2">
    <source>
        <dbReference type="ARBA" id="ARBA00022490"/>
    </source>
</evidence>